<feature type="domain" description="NolW-like" evidence="14">
    <location>
        <begin position="184"/>
        <end position="248"/>
    </location>
</feature>
<keyword evidence="3 10" id="KW-0813">Transport</keyword>
<dbReference type="InterPro" id="IPR013356">
    <property type="entry name" value="T2SS_GspD"/>
</dbReference>
<reference evidence="16 17" key="1">
    <citation type="submission" date="2023-07" db="EMBL/GenBank/DDBJ databases">
        <title>Sorghum-associated microbial communities from plants grown in Nebraska, USA.</title>
        <authorList>
            <person name="Schachtman D."/>
        </authorList>
    </citation>
    <scope>NUCLEOTIDE SEQUENCE [LARGE SCALE GENOMIC DNA]</scope>
    <source>
        <strain evidence="16 17">DS1027</strain>
    </source>
</reference>
<evidence type="ECO:0000256" key="1">
    <source>
        <dbReference type="ARBA" id="ARBA00004442"/>
    </source>
</evidence>
<evidence type="ECO:0000256" key="9">
    <source>
        <dbReference type="ARBA" id="ARBA00023237"/>
    </source>
</evidence>
<feature type="domain" description="GspD-like N0" evidence="15">
    <location>
        <begin position="23"/>
        <end position="93"/>
    </location>
</feature>
<comment type="caution">
    <text evidence="16">The sequence shown here is derived from an EMBL/GenBank/DDBJ whole genome shotgun (WGS) entry which is preliminary data.</text>
</comment>
<evidence type="ECO:0000313" key="17">
    <source>
        <dbReference type="Proteomes" id="UP001184150"/>
    </source>
</evidence>
<gene>
    <name evidence="16" type="ORF">J2792_001255</name>
</gene>
<evidence type="ECO:0000256" key="7">
    <source>
        <dbReference type="ARBA" id="ARBA00022927"/>
    </source>
</evidence>
<evidence type="ECO:0000256" key="11">
    <source>
        <dbReference type="SAM" id="MobiDB-lite"/>
    </source>
</evidence>
<dbReference type="PANTHER" id="PTHR30332:SF24">
    <property type="entry name" value="SECRETIN GSPD-RELATED"/>
    <property type="match status" value="1"/>
</dbReference>
<proteinExistence type="inferred from homology"/>
<dbReference type="Proteomes" id="UP001184150">
    <property type="component" value="Unassembled WGS sequence"/>
</dbReference>
<evidence type="ECO:0000256" key="2">
    <source>
        <dbReference type="ARBA" id="ARBA00006980"/>
    </source>
</evidence>
<feature type="region of interest" description="Disordered" evidence="11">
    <location>
        <begin position="295"/>
        <end position="333"/>
    </location>
</feature>
<dbReference type="Pfam" id="PF03958">
    <property type="entry name" value="Secretin_N"/>
    <property type="match status" value="3"/>
</dbReference>
<evidence type="ECO:0000256" key="6">
    <source>
        <dbReference type="ARBA" id="ARBA00022729"/>
    </source>
</evidence>
<comment type="similarity">
    <text evidence="2">Belongs to the bacterial secretin family. GSP D subfamily.</text>
</comment>
<dbReference type="InterPro" id="IPR038591">
    <property type="entry name" value="NolW-like_sf"/>
</dbReference>
<accession>A0ABU1MJA5</accession>
<dbReference type="Pfam" id="PF21305">
    <property type="entry name" value="type_II_gspD_N0"/>
    <property type="match status" value="1"/>
</dbReference>
<keyword evidence="5" id="KW-0812">Transmembrane</keyword>
<keyword evidence="9" id="KW-0998">Cell outer membrane</keyword>
<dbReference type="PANTHER" id="PTHR30332">
    <property type="entry name" value="PROBABLE GENERAL SECRETION PATHWAY PROTEIN D"/>
    <property type="match status" value="1"/>
</dbReference>
<organism evidence="16 17">
    <name type="scientific">Novosphingobium capsulatum</name>
    <dbReference type="NCBI Taxonomy" id="13688"/>
    <lineage>
        <taxon>Bacteria</taxon>
        <taxon>Pseudomonadati</taxon>
        <taxon>Pseudomonadota</taxon>
        <taxon>Alphaproteobacteria</taxon>
        <taxon>Sphingomonadales</taxon>
        <taxon>Sphingomonadaceae</taxon>
        <taxon>Novosphingobium</taxon>
    </lineage>
</organism>
<name>A0ABU1MJA5_9SPHN</name>
<keyword evidence="17" id="KW-1185">Reference proteome</keyword>
<dbReference type="InterPro" id="IPR001775">
    <property type="entry name" value="GspD/PilQ"/>
</dbReference>
<sequence length="722" mass="73636">MARLAALALALAWPLAAQAQYRLNVREADMRAFIADAAEVTGRTFIVDARVAGKVSVASERALSASEYFEVFLATLRANGLVAVPTGNGAFRIQPVEGAASQPTAAPAGRGMAARNQMVTEIVRLRAADAAQALDTLRPLVSKDGALTANKAGNSLVVVDYADNLARIRAVVRQIDQDRAAVLTLDLAHAGAREVASALAQLVAAGEGGRSPASVVAVDSANAVVLRGDPATLARLADVARRLDARAGQGGAIRVIWLDHADAALLVPVLERLVGGTGGEASAGSAAPVSLGNMGSSASGGAAGSAPAPGQEAGATANPSGGTTGGLGNGPIRLDGGRGTATITRYPGANAVIIAAPADEQRRLADLVHALDLPQQQVLVEAIIVEVSDDVAQKLGVQLLVGGKDAPFAVTSFSNSAANILDLAGGLYADRLDQTTTVINGATVTTSTSGATADLLRQNAAQAALAARGGIAGWATSLGGSGFFGTLIDAVRADSKSNVLSTPHIVTNNNVPASILFGKEVPVATGEALSNSLAGAFRTIQRENVGIELDVTPQINAGNAVRLDLRQQVSSVAGPVSSSNSELVVNKREIRTTVTVGDGEIIALGGLLDDAERRTLEKVPLLGDVPLLGELFRSRSKSHVKTNLMVFIRPTILRDGAGRAALTARRMDAVRGAQVAYAPGQEPSIDELVRDYLGTARPAASGASDTVIRPPDPAAVPTGAQP</sequence>
<dbReference type="InterPro" id="IPR050810">
    <property type="entry name" value="Bact_Secretion_Sys_Channel"/>
</dbReference>
<feature type="signal peptide" evidence="12">
    <location>
        <begin position="1"/>
        <end position="19"/>
    </location>
</feature>
<dbReference type="InterPro" id="IPR004846">
    <property type="entry name" value="T2SS/T3SS_dom"/>
</dbReference>
<dbReference type="InterPro" id="IPR049371">
    <property type="entry name" value="GspD-like_N0"/>
</dbReference>
<evidence type="ECO:0000256" key="4">
    <source>
        <dbReference type="ARBA" id="ARBA00022452"/>
    </source>
</evidence>
<dbReference type="RefSeq" id="WP_309804675.1">
    <property type="nucleotide sequence ID" value="NZ_JAVDRD010000002.1"/>
</dbReference>
<evidence type="ECO:0000259" key="15">
    <source>
        <dbReference type="Pfam" id="PF21305"/>
    </source>
</evidence>
<keyword evidence="8" id="KW-0472">Membrane</keyword>
<keyword evidence="7" id="KW-0653">Protein transport</keyword>
<feature type="region of interest" description="Disordered" evidence="11">
    <location>
        <begin position="698"/>
        <end position="722"/>
    </location>
</feature>
<dbReference type="PRINTS" id="PR00811">
    <property type="entry name" value="BCTERIALGSPD"/>
</dbReference>
<feature type="domain" description="NolW-like" evidence="14">
    <location>
        <begin position="120"/>
        <end position="180"/>
    </location>
</feature>
<dbReference type="Gene3D" id="3.30.1370.120">
    <property type="match status" value="3"/>
</dbReference>
<feature type="compositionally biased region" description="Low complexity" evidence="11">
    <location>
        <begin position="295"/>
        <end position="315"/>
    </location>
</feature>
<dbReference type="EMBL" id="JAVDRD010000002">
    <property type="protein sequence ID" value="MDR6510395.1"/>
    <property type="molecule type" value="Genomic_DNA"/>
</dbReference>
<evidence type="ECO:0000256" key="12">
    <source>
        <dbReference type="SAM" id="SignalP"/>
    </source>
</evidence>
<evidence type="ECO:0000313" key="16">
    <source>
        <dbReference type="EMBL" id="MDR6510395.1"/>
    </source>
</evidence>
<evidence type="ECO:0000256" key="8">
    <source>
        <dbReference type="ARBA" id="ARBA00023136"/>
    </source>
</evidence>
<evidence type="ECO:0000256" key="5">
    <source>
        <dbReference type="ARBA" id="ARBA00022692"/>
    </source>
</evidence>
<feature type="domain" description="NolW-like" evidence="14">
    <location>
        <begin position="254"/>
        <end position="377"/>
    </location>
</feature>
<feature type="chain" id="PRO_5045960378" evidence="12">
    <location>
        <begin position="20"/>
        <end position="722"/>
    </location>
</feature>
<protein>
    <submittedName>
        <fullName evidence="16">General secretion pathway protein D</fullName>
    </submittedName>
</protein>
<evidence type="ECO:0000259" key="13">
    <source>
        <dbReference type="Pfam" id="PF00263"/>
    </source>
</evidence>
<keyword evidence="6 12" id="KW-0732">Signal</keyword>
<dbReference type="Pfam" id="PF00263">
    <property type="entry name" value="Secretin"/>
    <property type="match status" value="1"/>
</dbReference>
<comment type="subcellular location">
    <subcellularLocation>
        <location evidence="1 10">Cell outer membrane</location>
    </subcellularLocation>
</comment>
<evidence type="ECO:0000256" key="3">
    <source>
        <dbReference type="ARBA" id="ARBA00022448"/>
    </source>
</evidence>
<evidence type="ECO:0000256" key="10">
    <source>
        <dbReference type="RuleBase" id="RU004004"/>
    </source>
</evidence>
<evidence type="ECO:0000259" key="14">
    <source>
        <dbReference type="Pfam" id="PF03958"/>
    </source>
</evidence>
<dbReference type="InterPro" id="IPR005644">
    <property type="entry name" value="NolW-like"/>
</dbReference>
<feature type="domain" description="Type II/III secretion system secretin-like" evidence="13">
    <location>
        <begin position="491"/>
        <end position="654"/>
    </location>
</feature>
<dbReference type="NCBIfam" id="TIGR02517">
    <property type="entry name" value="type_II_gspD"/>
    <property type="match status" value="1"/>
</dbReference>
<keyword evidence="4" id="KW-1134">Transmembrane beta strand</keyword>